<evidence type="ECO:0000313" key="3">
    <source>
        <dbReference type="Proteomes" id="UP001500751"/>
    </source>
</evidence>
<organism evidence="2 3">
    <name type="scientific">Catenulispora yoronensis</name>
    <dbReference type="NCBI Taxonomy" id="450799"/>
    <lineage>
        <taxon>Bacteria</taxon>
        <taxon>Bacillati</taxon>
        <taxon>Actinomycetota</taxon>
        <taxon>Actinomycetes</taxon>
        <taxon>Catenulisporales</taxon>
        <taxon>Catenulisporaceae</taxon>
        <taxon>Catenulispora</taxon>
    </lineage>
</organism>
<name>A0ABP5FJ43_9ACTN</name>
<dbReference type="EMBL" id="BAAAQN010000013">
    <property type="protein sequence ID" value="GAA2027625.1"/>
    <property type="molecule type" value="Genomic_DNA"/>
</dbReference>
<gene>
    <name evidence="2" type="ORF">GCM10009839_28110</name>
</gene>
<keyword evidence="1" id="KW-0472">Membrane</keyword>
<feature type="transmembrane region" description="Helical" evidence="1">
    <location>
        <begin position="100"/>
        <end position="118"/>
    </location>
</feature>
<accession>A0ABP5FJ43</accession>
<dbReference type="Proteomes" id="UP001500751">
    <property type="component" value="Unassembled WGS sequence"/>
</dbReference>
<feature type="transmembrane region" description="Helical" evidence="1">
    <location>
        <begin position="40"/>
        <end position="61"/>
    </location>
</feature>
<keyword evidence="3" id="KW-1185">Reference proteome</keyword>
<evidence type="ECO:0008006" key="4">
    <source>
        <dbReference type="Google" id="ProtNLM"/>
    </source>
</evidence>
<feature type="transmembrane region" description="Helical" evidence="1">
    <location>
        <begin position="124"/>
        <end position="143"/>
    </location>
</feature>
<proteinExistence type="predicted"/>
<sequence length="153" mass="15772">MTSKTATAIPTTTTTTTITATTATTAATTATTAFETIKKYVVLFGAISAIVLGTVAVMSFTHHTVTTFMWVRGGILLAIAPMLHRFATKASEGSPAALDHIRTLATVMPIALIGVDLIPGLCPAWYAVLQGLSALALVAVAIITRSAAVRDAA</sequence>
<evidence type="ECO:0000313" key="2">
    <source>
        <dbReference type="EMBL" id="GAA2027625.1"/>
    </source>
</evidence>
<keyword evidence="1" id="KW-1133">Transmembrane helix</keyword>
<keyword evidence="1" id="KW-0812">Transmembrane</keyword>
<protein>
    <recommendedName>
        <fullName evidence="4">Integral membrane protein</fullName>
    </recommendedName>
</protein>
<feature type="transmembrane region" description="Helical" evidence="1">
    <location>
        <begin position="67"/>
        <end position="88"/>
    </location>
</feature>
<reference evidence="3" key="1">
    <citation type="journal article" date="2019" name="Int. J. Syst. Evol. Microbiol.">
        <title>The Global Catalogue of Microorganisms (GCM) 10K type strain sequencing project: providing services to taxonomists for standard genome sequencing and annotation.</title>
        <authorList>
            <consortium name="The Broad Institute Genomics Platform"/>
            <consortium name="The Broad Institute Genome Sequencing Center for Infectious Disease"/>
            <person name="Wu L."/>
            <person name="Ma J."/>
        </authorList>
    </citation>
    <scope>NUCLEOTIDE SEQUENCE [LARGE SCALE GENOMIC DNA]</scope>
    <source>
        <strain evidence="3">JCM 16014</strain>
    </source>
</reference>
<evidence type="ECO:0000256" key="1">
    <source>
        <dbReference type="SAM" id="Phobius"/>
    </source>
</evidence>
<dbReference type="RefSeq" id="WP_344666010.1">
    <property type="nucleotide sequence ID" value="NZ_BAAAQN010000013.1"/>
</dbReference>
<comment type="caution">
    <text evidence="2">The sequence shown here is derived from an EMBL/GenBank/DDBJ whole genome shotgun (WGS) entry which is preliminary data.</text>
</comment>